<dbReference type="Proteomes" id="UP000742786">
    <property type="component" value="Unassembled WGS sequence"/>
</dbReference>
<evidence type="ECO:0000313" key="2">
    <source>
        <dbReference type="Proteomes" id="UP000742786"/>
    </source>
</evidence>
<keyword evidence="2" id="KW-1185">Reference proteome</keyword>
<gene>
    <name evidence="1" type="ORF">GTOL_11178</name>
</gene>
<accession>A0A916J6G7</accession>
<dbReference type="AlphaFoldDB" id="A0A916J6G7"/>
<organism evidence="1 2">
    <name type="scientific">Georgfuchsia toluolica</name>
    <dbReference type="NCBI Taxonomy" id="424218"/>
    <lineage>
        <taxon>Bacteria</taxon>
        <taxon>Pseudomonadati</taxon>
        <taxon>Pseudomonadota</taxon>
        <taxon>Betaproteobacteria</taxon>
        <taxon>Nitrosomonadales</taxon>
        <taxon>Sterolibacteriaceae</taxon>
        <taxon>Georgfuchsia</taxon>
    </lineage>
</organism>
<comment type="caution">
    <text evidence="1">The sequence shown here is derived from an EMBL/GenBank/DDBJ whole genome shotgun (WGS) entry which is preliminary data.</text>
</comment>
<dbReference type="EMBL" id="CAJQUM010000001">
    <property type="protein sequence ID" value="CAG4883296.1"/>
    <property type="molecule type" value="Genomic_DNA"/>
</dbReference>
<proteinExistence type="predicted"/>
<protein>
    <submittedName>
        <fullName evidence="1">Uncharacterized protein</fullName>
    </submittedName>
</protein>
<sequence>MLILKVVFSEASYSPAIIGKPEPYGVRRDDNSVCLDQTAPIVSAWPKNLLESMKPIS</sequence>
<reference evidence="1" key="1">
    <citation type="submission" date="2021-04" db="EMBL/GenBank/DDBJ databases">
        <authorList>
            <person name="Hornung B."/>
        </authorList>
    </citation>
    <scope>NUCLEOTIDE SEQUENCE</scope>
    <source>
        <strain evidence="1">G5G6</strain>
    </source>
</reference>
<evidence type="ECO:0000313" key="1">
    <source>
        <dbReference type="EMBL" id="CAG4883296.1"/>
    </source>
</evidence>
<name>A0A916J6G7_9PROT</name>